<proteinExistence type="predicted"/>
<dbReference type="InterPro" id="IPR036138">
    <property type="entry name" value="PBP_dimer_sf"/>
</dbReference>
<dbReference type="GO" id="GO:0008658">
    <property type="term" value="F:penicillin binding"/>
    <property type="evidence" value="ECO:0007669"/>
    <property type="project" value="InterPro"/>
</dbReference>
<dbReference type="Pfam" id="PF00905">
    <property type="entry name" value="Transpeptidase"/>
    <property type="match status" value="1"/>
</dbReference>
<dbReference type="InterPro" id="IPR005311">
    <property type="entry name" value="PBP_dimer"/>
</dbReference>
<keyword evidence="2" id="KW-0472">Membrane</keyword>
<evidence type="ECO:0000259" key="4">
    <source>
        <dbReference type="Pfam" id="PF03717"/>
    </source>
</evidence>
<dbReference type="Pfam" id="PF03717">
    <property type="entry name" value="PBP_dimer"/>
    <property type="match status" value="1"/>
</dbReference>
<evidence type="ECO:0000313" key="6">
    <source>
        <dbReference type="Proteomes" id="UP000179245"/>
    </source>
</evidence>
<evidence type="ECO:0008006" key="7">
    <source>
        <dbReference type="Google" id="ProtNLM"/>
    </source>
</evidence>
<dbReference type="Gene3D" id="3.40.710.10">
    <property type="entry name" value="DD-peptidase/beta-lactamase superfamily"/>
    <property type="match status" value="1"/>
</dbReference>
<dbReference type="InterPro" id="IPR001460">
    <property type="entry name" value="PCN-bd_Tpept"/>
</dbReference>
<protein>
    <recommendedName>
        <fullName evidence="7">Penicillin-binding protein transpeptidase domain-containing protein</fullName>
    </recommendedName>
</protein>
<feature type="domain" description="Penicillin-binding protein transpeptidase" evidence="3">
    <location>
        <begin position="235"/>
        <end position="558"/>
    </location>
</feature>
<feature type="domain" description="Penicillin-binding protein dimerisation" evidence="4">
    <location>
        <begin position="50"/>
        <end position="190"/>
    </location>
</feature>
<name>A0A1G2QN27_9BACT</name>
<gene>
    <name evidence="5" type="ORF">A2117_01825</name>
</gene>
<reference evidence="5 6" key="1">
    <citation type="journal article" date="2016" name="Nat. Commun.">
        <title>Thousands of microbial genomes shed light on interconnected biogeochemical processes in an aquifer system.</title>
        <authorList>
            <person name="Anantharaman K."/>
            <person name="Brown C.T."/>
            <person name="Hug L.A."/>
            <person name="Sharon I."/>
            <person name="Castelle C.J."/>
            <person name="Probst A.J."/>
            <person name="Thomas B.C."/>
            <person name="Singh A."/>
            <person name="Wilkins M.J."/>
            <person name="Karaoz U."/>
            <person name="Brodie E.L."/>
            <person name="Williams K.H."/>
            <person name="Hubbard S.S."/>
            <person name="Banfield J.F."/>
        </authorList>
    </citation>
    <scope>NUCLEOTIDE SEQUENCE [LARGE SCALE GENOMIC DNA]</scope>
</reference>
<dbReference type="Gene3D" id="3.90.1310.10">
    <property type="entry name" value="Penicillin-binding protein 2a (Domain 2)"/>
    <property type="match status" value="1"/>
</dbReference>
<dbReference type="InterPro" id="IPR012338">
    <property type="entry name" value="Beta-lactam/transpept-like"/>
</dbReference>
<dbReference type="SUPFAM" id="SSF56601">
    <property type="entry name" value="beta-lactamase/transpeptidase-like"/>
    <property type="match status" value="1"/>
</dbReference>
<dbReference type="Gene3D" id="3.30.450.330">
    <property type="match status" value="1"/>
</dbReference>
<comment type="subcellular location">
    <subcellularLocation>
        <location evidence="1">Membrane</location>
    </subcellularLocation>
</comment>
<dbReference type="AlphaFoldDB" id="A0A1G2QN27"/>
<comment type="caution">
    <text evidence="5">The sequence shown here is derived from an EMBL/GenBank/DDBJ whole genome shotgun (WGS) entry which is preliminary data.</text>
</comment>
<sequence length="573" mass="63469">MKGYRIGLILIFLILLGTTVIGRLFYLQVWRGSYYRALARGQQKFFSASAGERGEIFFAGGQILATSSVRKFIYVSPREIKEPDKAKKALSQILDLDEILVEEKLSQDSPYEFVKNKATEAEAEKLQRLQIAGIYIGEERVRVFPQGTMASQTIGFVDSEKQGQYGLEGFYQDILKGKEGTLEGEKGAGGFLISFSSPNEMEKGSDLILTLDYQIQFEAEKLLAKAKENLEFESGTIIAVRPDSGEVLALASYPNFDPNNYGQEKDLEIFQNPAIQKIFEPGSVFKPLTMAAAIEEGKITPQTTYVDEGVVRIGQTPIYNYDQRTWGERTMTEVLEKSINTGAVFAEQQLGSELFLRYLEKFGFFAKTDIELQGEVFSQNKEFKKGYEINFATAAFGQGIEITPIQLIRAFSALANGGKLVSPHLVKKIITRSDISGVPPAIDRNGQKISPATSSEVTENIISPRTSSQVVSMMTSVVENGFGKKAKIPGYFVAGKTGTAQVSWGALDVTKPGYSDKTIQSFVGFAPAFNPKFLILVKLDNPRAKTAEYSALPIFHDLAKYIIDVWQIPPDYP</sequence>
<accession>A0A1G2QN27</accession>
<dbReference type="PANTHER" id="PTHR30627">
    <property type="entry name" value="PEPTIDOGLYCAN D,D-TRANSPEPTIDASE"/>
    <property type="match status" value="1"/>
</dbReference>
<dbReference type="GO" id="GO:0071555">
    <property type="term" value="P:cell wall organization"/>
    <property type="evidence" value="ECO:0007669"/>
    <property type="project" value="TreeGrafter"/>
</dbReference>
<dbReference type="PANTHER" id="PTHR30627:SF1">
    <property type="entry name" value="PEPTIDOGLYCAN D,D-TRANSPEPTIDASE FTSI"/>
    <property type="match status" value="1"/>
</dbReference>
<dbReference type="STRING" id="1802443.A2117_01825"/>
<evidence type="ECO:0000256" key="1">
    <source>
        <dbReference type="ARBA" id="ARBA00004370"/>
    </source>
</evidence>
<evidence type="ECO:0000256" key="2">
    <source>
        <dbReference type="ARBA" id="ARBA00023136"/>
    </source>
</evidence>
<evidence type="ECO:0000313" key="5">
    <source>
        <dbReference type="EMBL" id="OHA61883.1"/>
    </source>
</evidence>
<evidence type="ECO:0000259" key="3">
    <source>
        <dbReference type="Pfam" id="PF00905"/>
    </source>
</evidence>
<dbReference type="Proteomes" id="UP000179245">
    <property type="component" value="Unassembled WGS sequence"/>
</dbReference>
<dbReference type="SUPFAM" id="SSF56519">
    <property type="entry name" value="Penicillin binding protein dimerisation domain"/>
    <property type="match status" value="1"/>
</dbReference>
<dbReference type="EMBL" id="MHTO01000027">
    <property type="protein sequence ID" value="OHA61883.1"/>
    <property type="molecule type" value="Genomic_DNA"/>
</dbReference>
<dbReference type="GO" id="GO:0005886">
    <property type="term" value="C:plasma membrane"/>
    <property type="evidence" value="ECO:0007669"/>
    <property type="project" value="TreeGrafter"/>
</dbReference>
<dbReference type="InterPro" id="IPR050515">
    <property type="entry name" value="Beta-lactam/transpept"/>
</dbReference>
<organism evidence="5 6">
    <name type="scientific">Candidatus Wildermuthbacteria bacterium GWA2_46_15</name>
    <dbReference type="NCBI Taxonomy" id="1802443"/>
    <lineage>
        <taxon>Bacteria</taxon>
        <taxon>Candidatus Wildermuthiibacteriota</taxon>
    </lineage>
</organism>